<dbReference type="NCBIfam" id="TIGR01726">
    <property type="entry name" value="HEQRo_perm_3TM"/>
    <property type="match status" value="1"/>
</dbReference>
<keyword evidence="4 10" id="KW-0813">Transport</keyword>
<sequence>MRYQKRKITGLDILLGLLLLCAFLYLAYRVRVGLQYKWNWEVIPRYLFRYDPEKERWVANLIMQGFFNTIRLSIWSTVLAMLFGTVMGFCRTGKSLFKRLLGGTYVEMIRNLPPLVLVFIFYFFVSDQIMPMLGVENFVRNASQTTRDVLTFLFAPPRFFSAFLSAMISLAIFEGAYITEIVRAGIQSVEKGQWEASSALGFSWWQQMRHIILPQAIQRILPALAGQFISVIKDSSIVSVISVQELTFQGMELMSATYLTFEIWITVSVLYLILTLTCSLAVEQLEIYMQRNQS</sequence>
<reference evidence="13" key="1">
    <citation type="submission" date="2017-11" db="EMBL/GenBank/DDBJ databases">
        <authorList>
            <person name="Watanabe M."/>
            <person name="Kojima H."/>
        </authorList>
    </citation>
    <scope>NUCLEOTIDE SEQUENCE [LARGE SCALE GENOMIC DNA]</scope>
    <source>
        <strain evidence="13">Tokyo 01</strain>
    </source>
</reference>
<evidence type="ECO:0000313" key="13">
    <source>
        <dbReference type="Proteomes" id="UP000288096"/>
    </source>
</evidence>
<dbReference type="RefSeq" id="WP_124328530.1">
    <property type="nucleotide sequence ID" value="NZ_BEXT01000001.1"/>
</dbReference>
<evidence type="ECO:0000256" key="8">
    <source>
        <dbReference type="ARBA" id="ARBA00022989"/>
    </source>
</evidence>
<name>A0A401FW68_9BACT</name>
<dbReference type="CDD" id="cd06261">
    <property type="entry name" value="TM_PBP2"/>
    <property type="match status" value="1"/>
</dbReference>
<dbReference type="InterPro" id="IPR043429">
    <property type="entry name" value="ArtM/GltK/GlnP/TcyL/YhdX-like"/>
</dbReference>
<evidence type="ECO:0000256" key="5">
    <source>
        <dbReference type="ARBA" id="ARBA00022475"/>
    </source>
</evidence>
<dbReference type="Gene3D" id="1.10.3720.10">
    <property type="entry name" value="MetI-like"/>
    <property type="match status" value="1"/>
</dbReference>
<evidence type="ECO:0000256" key="6">
    <source>
        <dbReference type="ARBA" id="ARBA00022692"/>
    </source>
</evidence>
<dbReference type="InterPro" id="IPR010065">
    <property type="entry name" value="AA_ABC_transptr_permease_3TM"/>
</dbReference>
<dbReference type="AlphaFoldDB" id="A0A401FW68"/>
<dbReference type="PANTHER" id="PTHR30614">
    <property type="entry name" value="MEMBRANE COMPONENT OF AMINO ACID ABC TRANSPORTER"/>
    <property type="match status" value="1"/>
</dbReference>
<organism evidence="12 13">
    <name type="scientific">Desulfonema ishimotonii</name>
    <dbReference type="NCBI Taxonomy" id="45657"/>
    <lineage>
        <taxon>Bacteria</taxon>
        <taxon>Pseudomonadati</taxon>
        <taxon>Thermodesulfobacteriota</taxon>
        <taxon>Desulfobacteria</taxon>
        <taxon>Desulfobacterales</taxon>
        <taxon>Desulfococcaceae</taxon>
        <taxon>Desulfonema</taxon>
    </lineage>
</organism>
<evidence type="ECO:0000256" key="10">
    <source>
        <dbReference type="RuleBase" id="RU363032"/>
    </source>
</evidence>
<dbReference type="GO" id="GO:0006865">
    <property type="term" value="P:amino acid transport"/>
    <property type="evidence" value="ECO:0007669"/>
    <property type="project" value="UniProtKB-KW"/>
</dbReference>
<dbReference type="OrthoDB" id="5365894at2"/>
<comment type="similarity">
    <text evidence="3">Belongs to the binding-protein-dependent transport system permease family. HisMQ subfamily.</text>
</comment>
<gene>
    <name evidence="12" type="ORF">DENIS_2175</name>
</gene>
<evidence type="ECO:0000256" key="3">
    <source>
        <dbReference type="ARBA" id="ARBA00010072"/>
    </source>
</evidence>
<protein>
    <submittedName>
        <fullName evidence="12">Amino acid ABC transporter permease</fullName>
    </submittedName>
</protein>
<dbReference type="Pfam" id="PF00528">
    <property type="entry name" value="BPD_transp_1"/>
    <property type="match status" value="1"/>
</dbReference>
<evidence type="ECO:0000256" key="2">
    <source>
        <dbReference type="ARBA" id="ARBA00004429"/>
    </source>
</evidence>
<keyword evidence="7" id="KW-0029">Amino-acid transport</keyword>
<evidence type="ECO:0000256" key="7">
    <source>
        <dbReference type="ARBA" id="ARBA00022970"/>
    </source>
</evidence>
<evidence type="ECO:0000256" key="1">
    <source>
        <dbReference type="ARBA" id="ARBA00003159"/>
    </source>
</evidence>
<evidence type="ECO:0000256" key="4">
    <source>
        <dbReference type="ARBA" id="ARBA00022448"/>
    </source>
</evidence>
<keyword evidence="6 10" id="KW-0812">Transmembrane</keyword>
<dbReference type="PANTHER" id="PTHR30614:SF20">
    <property type="entry name" value="GLUTAMINE TRANSPORT SYSTEM PERMEASE PROTEIN GLNP"/>
    <property type="match status" value="1"/>
</dbReference>
<feature type="domain" description="ABC transmembrane type-1" evidence="11">
    <location>
        <begin position="66"/>
        <end position="282"/>
    </location>
</feature>
<keyword evidence="9 10" id="KW-0472">Membrane</keyword>
<keyword evidence="13" id="KW-1185">Reference proteome</keyword>
<dbReference type="InterPro" id="IPR035906">
    <property type="entry name" value="MetI-like_sf"/>
</dbReference>
<evidence type="ECO:0000259" key="11">
    <source>
        <dbReference type="PROSITE" id="PS50928"/>
    </source>
</evidence>
<dbReference type="EMBL" id="BEXT01000001">
    <property type="protein sequence ID" value="GBC61215.1"/>
    <property type="molecule type" value="Genomic_DNA"/>
</dbReference>
<keyword evidence="5" id="KW-1003">Cell membrane</keyword>
<dbReference type="GO" id="GO:0022857">
    <property type="term" value="F:transmembrane transporter activity"/>
    <property type="evidence" value="ECO:0007669"/>
    <property type="project" value="InterPro"/>
</dbReference>
<keyword evidence="8 10" id="KW-1133">Transmembrane helix</keyword>
<feature type="transmembrane region" description="Helical" evidence="10">
    <location>
        <begin position="72"/>
        <end position="90"/>
    </location>
</feature>
<reference evidence="13" key="2">
    <citation type="submission" date="2019-01" db="EMBL/GenBank/DDBJ databases">
        <title>Genome sequence of Desulfonema ishimotonii strain Tokyo 01.</title>
        <authorList>
            <person name="Fukui M."/>
        </authorList>
    </citation>
    <scope>NUCLEOTIDE SEQUENCE [LARGE SCALE GENOMIC DNA]</scope>
    <source>
        <strain evidence="13">Tokyo 01</strain>
    </source>
</reference>
<feature type="transmembrane region" description="Helical" evidence="10">
    <location>
        <begin position="150"/>
        <end position="173"/>
    </location>
</feature>
<comment type="function">
    <text evidence="1">Part of the binding-protein-dependent transport system for glutamine; probably responsible for the translocation of the substrate across the membrane.</text>
</comment>
<dbReference type="Proteomes" id="UP000288096">
    <property type="component" value="Unassembled WGS sequence"/>
</dbReference>
<feature type="transmembrane region" description="Helical" evidence="10">
    <location>
        <begin position="111"/>
        <end position="130"/>
    </location>
</feature>
<evidence type="ECO:0000256" key="9">
    <source>
        <dbReference type="ARBA" id="ARBA00023136"/>
    </source>
</evidence>
<evidence type="ECO:0000313" key="12">
    <source>
        <dbReference type="EMBL" id="GBC61215.1"/>
    </source>
</evidence>
<dbReference type="GO" id="GO:0043190">
    <property type="term" value="C:ATP-binding cassette (ABC) transporter complex"/>
    <property type="evidence" value="ECO:0007669"/>
    <property type="project" value="InterPro"/>
</dbReference>
<dbReference type="InterPro" id="IPR000515">
    <property type="entry name" value="MetI-like"/>
</dbReference>
<proteinExistence type="inferred from homology"/>
<feature type="transmembrane region" description="Helical" evidence="10">
    <location>
        <begin position="263"/>
        <end position="282"/>
    </location>
</feature>
<comment type="caution">
    <text evidence="12">The sequence shown here is derived from an EMBL/GenBank/DDBJ whole genome shotgun (WGS) entry which is preliminary data.</text>
</comment>
<dbReference type="PROSITE" id="PS50928">
    <property type="entry name" value="ABC_TM1"/>
    <property type="match status" value="1"/>
</dbReference>
<dbReference type="SUPFAM" id="SSF161098">
    <property type="entry name" value="MetI-like"/>
    <property type="match status" value="1"/>
</dbReference>
<comment type="subcellular location">
    <subcellularLocation>
        <location evidence="2">Cell inner membrane</location>
        <topology evidence="2">Multi-pass membrane protein</topology>
    </subcellularLocation>
    <subcellularLocation>
        <location evidence="10">Cell membrane</location>
        <topology evidence="10">Multi-pass membrane protein</topology>
    </subcellularLocation>
</comment>
<accession>A0A401FW68</accession>